<evidence type="ECO:0000256" key="9">
    <source>
        <dbReference type="ARBA" id="ARBA00031501"/>
    </source>
</evidence>
<dbReference type="RefSeq" id="WP_369717530.1">
    <property type="nucleotide sequence ID" value="NZ_CP165647.1"/>
</dbReference>
<comment type="catalytic activity">
    <reaction evidence="1 10">
        <text>Transfers a segment of a (1-&gt;4)-alpha-D-glucan to a new position in an acceptor, which may be glucose or a (1-&gt;4)-alpha-D-glucan.</text>
        <dbReference type="EC" id="2.4.1.25"/>
    </reaction>
</comment>
<dbReference type="PANTHER" id="PTHR32438">
    <property type="entry name" value="4-ALPHA-GLUCANOTRANSFERASE DPE1, CHLOROPLASTIC/AMYLOPLASTIC"/>
    <property type="match status" value="1"/>
</dbReference>
<evidence type="ECO:0000256" key="5">
    <source>
        <dbReference type="ARBA" id="ARBA00022676"/>
    </source>
</evidence>
<evidence type="ECO:0000256" key="10">
    <source>
        <dbReference type="RuleBase" id="RU361207"/>
    </source>
</evidence>
<dbReference type="SUPFAM" id="SSF51445">
    <property type="entry name" value="(Trans)glycosidases"/>
    <property type="match status" value="1"/>
</dbReference>
<gene>
    <name evidence="12" type="primary">malQ</name>
    <name evidence="12" type="ORF">AB8B28_04765</name>
</gene>
<dbReference type="Pfam" id="PF02446">
    <property type="entry name" value="Glyco_hydro_77"/>
    <property type="match status" value="1"/>
</dbReference>
<evidence type="ECO:0000256" key="2">
    <source>
        <dbReference type="ARBA" id="ARBA00005684"/>
    </source>
</evidence>
<dbReference type="EMBL" id="CP165647">
    <property type="protein sequence ID" value="XDU63423.1"/>
    <property type="molecule type" value="Genomic_DNA"/>
</dbReference>
<keyword evidence="11" id="KW-0175">Coiled coil</keyword>
<dbReference type="PANTHER" id="PTHR32438:SF5">
    <property type="entry name" value="4-ALPHA-GLUCANOTRANSFERASE DPE1, CHLOROPLASTIC_AMYLOPLASTIC"/>
    <property type="match status" value="1"/>
</dbReference>
<evidence type="ECO:0000256" key="4">
    <source>
        <dbReference type="ARBA" id="ARBA00020295"/>
    </source>
</evidence>
<reference evidence="12" key="1">
    <citation type="submission" date="2024-07" db="EMBL/GenBank/DDBJ databases">
        <authorList>
            <person name="Li X.-J."/>
            <person name="Wang X."/>
        </authorList>
    </citation>
    <scope>NUCLEOTIDE SEQUENCE</scope>
    <source>
        <strain evidence="12">HSP-536</strain>
    </source>
</reference>
<protein>
    <recommendedName>
        <fullName evidence="4 10">4-alpha-glucanotransferase</fullName>
        <ecNumber evidence="3 10">2.4.1.25</ecNumber>
    </recommendedName>
    <alternativeName>
        <fullName evidence="8 10">Amylomaltase</fullName>
    </alternativeName>
    <alternativeName>
        <fullName evidence="9 10">Disproportionating enzyme</fullName>
    </alternativeName>
</protein>
<dbReference type="GO" id="GO:0005975">
    <property type="term" value="P:carbohydrate metabolic process"/>
    <property type="evidence" value="ECO:0007669"/>
    <property type="project" value="InterPro"/>
</dbReference>
<proteinExistence type="inferred from homology"/>
<dbReference type="NCBIfam" id="NF011080">
    <property type="entry name" value="PRK14508.1-3"/>
    <property type="match status" value="1"/>
</dbReference>
<dbReference type="KEGG" id="lala:AB8B28_04765"/>
<evidence type="ECO:0000256" key="7">
    <source>
        <dbReference type="ARBA" id="ARBA00023277"/>
    </source>
</evidence>
<dbReference type="Gene3D" id="3.20.20.80">
    <property type="entry name" value="Glycosidases"/>
    <property type="match status" value="1"/>
</dbReference>
<feature type="coiled-coil region" evidence="11">
    <location>
        <begin position="119"/>
        <end position="146"/>
    </location>
</feature>
<keyword evidence="6 10" id="KW-0808">Transferase</keyword>
<dbReference type="NCBIfam" id="NF011079">
    <property type="entry name" value="PRK14508.1-2"/>
    <property type="match status" value="1"/>
</dbReference>
<dbReference type="GO" id="GO:0004134">
    <property type="term" value="F:4-alpha-glucanotransferase activity"/>
    <property type="evidence" value="ECO:0007669"/>
    <property type="project" value="UniProtKB-EC"/>
</dbReference>
<dbReference type="NCBIfam" id="TIGR00217">
    <property type="entry name" value="malQ"/>
    <property type="match status" value="1"/>
</dbReference>
<dbReference type="EC" id="2.4.1.25" evidence="3 10"/>
<evidence type="ECO:0000256" key="8">
    <source>
        <dbReference type="ARBA" id="ARBA00031423"/>
    </source>
</evidence>
<keyword evidence="7 10" id="KW-0119">Carbohydrate metabolism</keyword>
<evidence type="ECO:0000256" key="11">
    <source>
        <dbReference type="SAM" id="Coils"/>
    </source>
</evidence>
<keyword evidence="5 10" id="KW-0328">Glycosyltransferase</keyword>
<evidence type="ECO:0000256" key="6">
    <source>
        <dbReference type="ARBA" id="ARBA00022679"/>
    </source>
</evidence>
<name>A0AB39V7Z5_9FUSO</name>
<dbReference type="AlphaFoldDB" id="A0AB39V7Z5"/>
<evidence type="ECO:0000256" key="1">
    <source>
        <dbReference type="ARBA" id="ARBA00000439"/>
    </source>
</evidence>
<evidence type="ECO:0000256" key="3">
    <source>
        <dbReference type="ARBA" id="ARBA00012560"/>
    </source>
</evidence>
<comment type="similarity">
    <text evidence="2 10">Belongs to the disproportionating enzyme family.</text>
</comment>
<dbReference type="InterPro" id="IPR003385">
    <property type="entry name" value="Glyco_hydro_77"/>
</dbReference>
<evidence type="ECO:0000313" key="12">
    <source>
        <dbReference type="EMBL" id="XDU63423.1"/>
    </source>
</evidence>
<sequence length="498" mass="57135">MEMFERSSGILLHPTSLPGKYGIGSLGKEAYKFVDFLKKANQKLWQIFPLGPTGYGDSPYQCFSTFAGNPYLIDFDLLIEQNLLTEEDLKGVDFGENEEYIDYGAIYNQKYPLLRKAYENFKANENKELKEKLETFKAENSSWLDDYSLYISLKNHFNGLPWNEWEDDIRTRKEAAINKYKAELANEIEYHNFIQFLFFTQWNNVKKYANDNGIKIIGDIPIFVAVDSSDAWANPEIFLFDPELKPVKVAGVPPDYFSATGQLWGNPLYDWDKLKELNYKWWVDRVRANLSTCDIIRIDHFRGFEAYWAVPFGDDTAINGQWVKGPGIDLFNKIKEELGDLPIIAEDLGLMTQGVIDLREATGFPGMKILGFAFDSGEENDYLPHTYTKNCVVYTGTHDNDTLIGWFTKAKEEDRQFARDYLHSQSDNEIHWDALRGAWSSVANMAIAPIQDFLGLGSEARINTPGLASGNWQWRLKDGVLTDELAEKIAKLTKIYSR</sequence>
<dbReference type="InterPro" id="IPR017853">
    <property type="entry name" value="GH"/>
</dbReference>
<accession>A0AB39V7Z5</accession>
<organism evidence="12">
    <name type="scientific">Leptotrichia alba</name>
    <dbReference type="NCBI Taxonomy" id="3239304"/>
    <lineage>
        <taxon>Bacteria</taxon>
        <taxon>Fusobacteriati</taxon>
        <taxon>Fusobacteriota</taxon>
        <taxon>Fusobacteriia</taxon>
        <taxon>Fusobacteriales</taxon>
        <taxon>Leptotrichiaceae</taxon>
        <taxon>Leptotrichia</taxon>
    </lineage>
</organism>